<evidence type="ECO:0000256" key="6">
    <source>
        <dbReference type="ARBA" id="ARBA00022840"/>
    </source>
</evidence>
<evidence type="ECO:0000256" key="5">
    <source>
        <dbReference type="ARBA" id="ARBA00022806"/>
    </source>
</evidence>
<dbReference type="GO" id="GO:0005524">
    <property type="term" value="F:ATP binding"/>
    <property type="evidence" value="ECO:0007669"/>
    <property type="project" value="UniProtKB-KW"/>
</dbReference>
<feature type="compositionally biased region" description="Basic and acidic residues" evidence="8">
    <location>
        <begin position="1441"/>
        <end position="1455"/>
    </location>
</feature>
<keyword evidence="4" id="KW-0378">Hydrolase</keyword>
<feature type="compositionally biased region" description="Basic and acidic residues" evidence="8">
    <location>
        <begin position="1201"/>
        <end position="1210"/>
    </location>
</feature>
<feature type="compositionally biased region" description="Basic and acidic residues" evidence="8">
    <location>
        <begin position="170"/>
        <end position="182"/>
    </location>
</feature>
<evidence type="ECO:0000259" key="10">
    <source>
        <dbReference type="PROSITE" id="PS51194"/>
    </source>
</evidence>
<dbReference type="Gene3D" id="3.40.50.300">
    <property type="entry name" value="P-loop containing nucleotide triphosphate hydrolases"/>
    <property type="match status" value="2"/>
</dbReference>
<evidence type="ECO:0000256" key="8">
    <source>
        <dbReference type="SAM" id="MobiDB-lite"/>
    </source>
</evidence>
<feature type="compositionally biased region" description="Basic residues" evidence="8">
    <location>
        <begin position="1456"/>
        <end position="1472"/>
    </location>
</feature>
<keyword evidence="7" id="KW-0539">Nucleus</keyword>
<dbReference type="SMART" id="SM00487">
    <property type="entry name" value="DEXDc"/>
    <property type="match status" value="1"/>
</dbReference>
<feature type="domain" description="Helicase ATP-binding" evidence="9">
    <location>
        <begin position="232"/>
        <end position="400"/>
    </location>
</feature>
<feature type="compositionally biased region" description="Polar residues" evidence="8">
    <location>
        <begin position="1593"/>
        <end position="1602"/>
    </location>
</feature>
<comment type="similarity">
    <text evidence="2">Belongs to the DEAD box helicase family. DEAH subfamily. FANCM sub-subfamily.</text>
</comment>
<dbReference type="GO" id="GO:0016787">
    <property type="term" value="F:hydrolase activity"/>
    <property type="evidence" value="ECO:0007669"/>
    <property type="project" value="UniProtKB-KW"/>
</dbReference>
<evidence type="ECO:0000256" key="3">
    <source>
        <dbReference type="ARBA" id="ARBA00022741"/>
    </source>
</evidence>
<dbReference type="Pfam" id="PF00270">
    <property type="entry name" value="DEAD"/>
    <property type="match status" value="1"/>
</dbReference>
<dbReference type="FunFam" id="3.40.50.300:FF:000861">
    <property type="entry name" value="Fanconi anemia, complementation group M"/>
    <property type="match status" value="1"/>
</dbReference>
<dbReference type="CDD" id="cd18033">
    <property type="entry name" value="DEXDc_FANCM"/>
    <property type="match status" value="1"/>
</dbReference>
<evidence type="ECO:0000256" key="7">
    <source>
        <dbReference type="ARBA" id="ARBA00023242"/>
    </source>
</evidence>
<evidence type="ECO:0000256" key="2">
    <source>
        <dbReference type="ARBA" id="ARBA00009889"/>
    </source>
</evidence>
<comment type="subcellular location">
    <subcellularLocation>
        <location evidence="1">Nucleus</location>
    </subcellularLocation>
</comment>
<feature type="region of interest" description="Disordered" evidence="8">
    <location>
        <begin position="1586"/>
        <end position="1648"/>
    </location>
</feature>
<dbReference type="InterPro" id="IPR039686">
    <property type="entry name" value="FANCM/Mph1-like_ID"/>
</dbReference>
<gene>
    <name evidence="12" type="primary">LOC112688631</name>
</gene>
<protein>
    <submittedName>
        <fullName evidence="12">Uncharacterized protein LOC112688631 isoform X1</fullName>
    </submittedName>
</protein>
<dbReference type="InterPro" id="IPR027417">
    <property type="entry name" value="P-loop_NTPase"/>
</dbReference>
<feature type="compositionally biased region" description="Polar residues" evidence="8">
    <location>
        <begin position="953"/>
        <end position="974"/>
    </location>
</feature>
<proteinExistence type="inferred from homology"/>
<reference evidence="12" key="1">
    <citation type="submission" date="2025-08" db="UniProtKB">
        <authorList>
            <consortium name="RefSeq"/>
        </authorList>
    </citation>
    <scope>IDENTIFICATION</scope>
    <source>
        <tissue evidence="12">Whole body</tissue>
    </source>
</reference>
<evidence type="ECO:0000256" key="4">
    <source>
        <dbReference type="ARBA" id="ARBA00022801"/>
    </source>
</evidence>
<dbReference type="SMART" id="SM00490">
    <property type="entry name" value="HELICc"/>
    <property type="match status" value="1"/>
</dbReference>
<evidence type="ECO:0000313" key="12">
    <source>
        <dbReference type="RefSeq" id="XP_025417701.1"/>
    </source>
</evidence>
<feature type="region of interest" description="Disordered" evidence="8">
    <location>
        <begin position="953"/>
        <end position="989"/>
    </location>
</feature>
<feature type="compositionally biased region" description="Low complexity" evidence="8">
    <location>
        <begin position="1618"/>
        <end position="1629"/>
    </location>
</feature>
<dbReference type="PROSITE" id="PS51192">
    <property type="entry name" value="HELICASE_ATP_BIND_1"/>
    <property type="match status" value="1"/>
</dbReference>
<dbReference type="Pfam" id="PF00271">
    <property type="entry name" value="Helicase_C"/>
    <property type="match status" value="1"/>
</dbReference>
<sequence length="1648" mass="184796">MLSSAIFFRPELSMCRIIITPITPIYLINLFQTNENGCTFIPHVWSLSPVVVPKQLSFPLKHINNKMTDTFNDFLPEDDDILASILEESLRHYNDVEVPLQSINLNPVPGPSATLDPVPRSSKNLKDVSTTVIDLCESPKKCQTVQSRLSHFFRKPDRDKICDRETDDQNQEKQKNQIEHIDLSSSPEHNESFSSLPAIFYKKPDADGFHLSSGSHYVYPSNFPVREYQMEIIKTALFHNTLVSLPTGLGKTFIAAVVMYNFYRWYPMGKVVFMAPTRPLVAQQIEACYSIMGIPRDVTFEMTGNIPPEQRYLAWKKYRVFFLTPQVLANDLNLGKCPSEMLKCIIVDEAHRATKDYAYVQVLKRLHEENRIIRIVGLSATPGTTVETVAEVIQNLNISRLEFRTDESLDVARYTNKKNIECIPVKLTNAILNVRSQFLVIYDKFSRRLKQYHALSGNVTNLAKFQILGAKQKFLTSNVAREMPKALVGCLINDFTICMSLAYALELLTIYGIKVFYLQSLEICENHKCLSNDADFQKMLTNINKELNCQDLTWSHPKLVELKKIVQDYFGNENTESNSKIIIFCQYRLVVVEVFELLKTFSSSVKPVMFVGQSLKEKGGLPQKKQLEVMSRFKSGDFNVLIATSVAEEGLDIGEVDLIICLEANKSPIKFVQRLGRTGRKRSGKCVTLLTEGKEQMKYNSSVASSKTLVIKMLKNKSILSKLAQGGPRLIPKHINPKCLMIHVKKTEEILPAIKKGKGKKKSEANNIMKHIEMNGAQNQEEEDGLDVFQNCYDKSKRKSKKRKTVELESNDIKEVECPVENNNADLISTDFDFIAEKNDVRVEDERSEVVIDLDYFSEEEKAFNEWLQSCEQTDSVVMNDRFFKLLNLFTDCATSKINGSESEVFKCNIDGEMGNFDTEELFDSQTNAVTCNGDRANTSYANELWRNTGAQLSPATTCSRNRTEDNNVASESVPNRKRVHDECESESDNEDIFKSHRFKGRHDDPTDMKNSIRTSSMACGSFPNTGSAVELGEDERKIDFNALFENSSADVEDDDAGEPQFFRSAGQNLRPDAVGTTVGRDDADVMGSNGSEDDFAVEDVNFEDMFKSQRADRYIEKYNDEIVGERLDDDSDGWTCDDRASPVQMLSRPGGTEDGGTEDGGTEVGGTEDGGRVVRRSADGLNTPPGSARYLEGTSSAGGRPEDAEKTTENVDDDDDAISTDDSLEFFSWRKPTKRDRTEVADSSRAPVMRAVDMSTPPCSQPRVVVDAGKVRDDGPLPSPRGNHDHDDDMDFMFVDYRGDGTTEANAKAPADPPRRADEKPAAETARPYGSGSVPLNILKACNLFKPGISLKMSTASSKRPRPPPDAVVVGPPRTAADHASAARRSVDDMSPINPPNRRHLPPRFSQSTPKVAAARLRPSPGIAAADTVDLLSSSSDSDVFVHEDGGGRDETPTSRRRSNARRRRRRRKPKKKLVFIDDEADVSYFNDSTATAATTAPKISSSDSESSENDNDDDFDSSFIDDDEEKSEPSTSITKQYLRSVKSPTHVRGVFKIPQLTRHHYNMDVYSQAVDRNDHNSYEEDSFCVKDESDLSSNTSAQQTSEKRPCKPLKRKRIVSPQSSDSDSPNQFHMNMMRKRSRAKAALDFS</sequence>
<dbReference type="PROSITE" id="PS51194">
    <property type="entry name" value="HELICASE_CTER"/>
    <property type="match status" value="1"/>
</dbReference>
<dbReference type="GO" id="GO:0036297">
    <property type="term" value="P:interstrand cross-link repair"/>
    <property type="evidence" value="ECO:0007669"/>
    <property type="project" value="TreeGrafter"/>
</dbReference>
<keyword evidence="11" id="KW-1185">Reference proteome</keyword>
<dbReference type="GO" id="GO:0000400">
    <property type="term" value="F:four-way junction DNA binding"/>
    <property type="evidence" value="ECO:0007669"/>
    <property type="project" value="TreeGrafter"/>
</dbReference>
<feature type="domain" description="Helicase C-terminal" evidence="10">
    <location>
        <begin position="564"/>
        <end position="719"/>
    </location>
</feature>
<dbReference type="GO" id="GO:0045003">
    <property type="term" value="P:double-strand break repair via synthesis-dependent strand annealing"/>
    <property type="evidence" value="ECO:0007669"/>
    <property type="project" value="TreeGrafter"/>
</dbReference>
<dbReference type="PANTHER" id="PTHR14025">
    <property type="entry name" value="FANCONI ANEMIA GROUP M FANCM FAMILY MEMBER"/>
    <property type="match status" value="1"/>
</dbReference>
<keyword evidence="5" id="KW-0347">Helicase</keyword>
<feature type="region of interest" description="Disordered" evidence="8">
    <location>
        <begin position="1493"/>
        <end position="1541"/>
    </location>
</feature>
<feature type="compositionally biased region" description="Acidic residues" evidence="8">
    <location>
        <begin position="1211"/>
        <end position="1225"/>
    </location>
</feature>
<dbReference type="InterPro" id="IPR014001">
    <property type="entry name" value="Helicase_ATP-bd"/>
</dbReference>
<dbReference type="GO" id="GO:0043138">
    <property type="term" value="F:3'-5' DNA helicase activity"/>
    <property type="evidence" value="ECO:0007669"/>
    <property type="project" value="InterPro"/>
</dbReference>
<organism evidence="11 12">
    <name type="scientific">Sipha flava</name>
    <name type="common">yellow sugarcane aphid</name>
    <dbReference type="NCBI Taxonomy" id="143950"/>
    <lineage>
        <taxon>Eukaryota</taxon>
        <taxon>Metazoa</taxon>
        <taxon>Ecdysozoa</taxon>
        <taxon>Arthropoda</taxon>
        <taxon>Hexapoda</taxon>
        <taxon>Insecta</taxon>
        <taxon>Pterygota</taxon>
        <taxon>Neoptera</taxon>
        <taxon>Paraneoptera</taxon>
        <taxon>Hemiptera</taxon>
        <taxon>Sternorrhyncha</taxon>
        <taxon>Aphidomorpha</taxon>
        <taxon>Aphidoidea</taxon>
        <taxon>Aphididae</taxon>
        <taxon>Sipha</taxon>
    </lineage>
</organism>
<dbReference type="SUPFAM" id="SSF52540">
    <property type="entry name" value="P-loop containing nucleoside triphosphate hydrolases"/>
    <property type="match status" value="1"/>
</dbReference>
<feature type="region of interest" description="Disordered" evidence="8">
    <location>
        <begin position="1355"/>
        <end position="1472"/>
    </location>
</feature>
<dbReference type="InterPro" id="IPR011545">
    <property type="entry name" value="DEAD/DEAH_box_helicase_dom"/>
</dbReference>
<dbReference type="GO" id="GO:0005634">
    <property type="term" value="C:nucleus"/>
    <property type="evidence" value="ECO:0007669"/>
    <property type="project" value="UniProtKB-SubCell"/>
</dbReference>
<keyword evidence="6" id="KW-0067">ATP-binding</keyword>
<evidence type="ECO:0000313" key="11">
    <source>
        <dbReference type="Proteomes" id="UP000694846"/>
    </source>
</evidence>
<dbReference type="GO" id="GO:0009378">
    <property type="term" value="F:four-way junction helicase activity"/>
    <property type="evidence" value="ECO:0007669"/>
    <property type="project" value="TreeGrafter"/>
</dbReference>
<feature type="compositionally biased region" description="Basic and acidic residues" evidence="8">
    <location>
        <begin position="1314"/>
        <end position="1323"/>
    </location>
</feature>
<dbReference type="Proteomes" id="UP000694846">
    <property type="component" value="Unplaced"/>
</dbReference>
<dbReference type="GeneID" id="112688631"/>
<dbReference type="OrthoDB" id="6513042at2759"/>
<feature type="compositionally biased region" description="Low complexity" evidence="8">
    <location>
        <begin position="1431"/>
        <end position="1440"/>
    </location>
</feature>
<feature type="region of interest" description="Disordered" evidence="8">
    <location>
        <begin position="160"/>
        <end position="190"/>
    </location>
</feature>
<dbReference type="InterPro" id="IPR001650">
    <property type="entry name" value="Helicase_C-like"/>
</dbReference>
<evidence type="ECO:0000256" key="1">
    <source>
        <dbReference type="ARBA" id="ARBA00004123"/>
    </source>
</evidence>
<dbReference type="RefSeq" id="XP_025417701.1">
    <property type="nucleotide sequence ID" value="XM_025561916.1"/>
</dbReference>
<dbReference type="InterPro" id="IPR044749">
    <property type="entry name" value="FANCM_DEXDc"/>
</dbReference>
<accession>A0A8B8G547</accession>
<dbReference type="PANTHER" id="PTHR14025:SF20">
    <property type="entry name" value="FANCONI ANEMIA GROUP M PROTEIN"/>
    <property type="match status" value="1"/>
</dbReference>
<evidence type="ECO:0000259" key="9">
    <source>
        <dbReference type="PROSITE" id="PS51192"/>
    </source>
</evidence>
<dbReference type="Gene3D" id="1.20.1320.30">
    <property type="match status" value="1"/>
</dbReference>
<keyword evidence="3" id="KW-0547">Nucleotide-binding</keyword>
<feature type="region of interest" description="Disordered" evidence="8">
    <location>
        <begin position="1129"/>
        <end position="1333"/>
    </location>
</feature>
<feature type="compositionally biased region" description="Basic and acidic residues" evidence="8">
    <location>
        <begin position="1170"/>
        <end position="1179"/>
    </location>
</feature>
<dbReference type="CTD" id="57697"/>
<name>A0A8B8G547_9HEMI</name>
<feature type="compositionally biased region" description="Acidic residues" evidence="8">
    <location>
        <begin position="1507"/>
        <end position="1528"/>
    </location>
</feature>
<dbReference type="CDD" id="cd12091">
    <property type="entry name" value="FANCM_ID"/>
    <property type="match status" value="1"/>
</dbReference>